<sequence>MEFLEILEGRGLSDISNLIGGGVTTFKDNLRTVITDLPFDLTDAGNVFIPVVLVVLSIVVIYDLFVVSASTSTSRAVPLTPLLLKTVNFAWGMKDQYDLVDIVTSRSRESGWGPMLTVLDLALAKYGHHY</sequence>
<evidence type="ECO:0000313" key="3">
    <source>
        <dbReference type="Proteomes" id="UP001497623"/>
    </source>
</evidence>
<name>A0AAV2RT89_MEGNR</name>
<evidence type="ECO:0000313" key="2">
    <source>
        <dbReference type="EMBL" id="CAL4135377.1"/>
    </source>
</evidence>
<keyword evidence="1" id="KW-0472">Membrane</keyword>
<protein>
    <submittedName>
        <fullName evidence="2">Uncharacterized protein</fullName>
    </submittedName>
</protein>
<organism evidence="2 3">
    <name type="scientific">Meganyctiphanes norvegica</name>
    <name type="common">Northern krill</name>
    <name type="synonym">Thysanopoda norvegica</name>
    <dbReference type="NCBI Taxonomy" id="48144"/>
    <lineage>
        <taxon>Eukaryota</taxon>
        <taxon>Metazoa</taxon>
        <taxon>Ecdysozoa</taxon>
        <taxon>Arthropoda</taxon>
        <taxon>Crustacea</taxon>
        <taxon>Multicrustacea</taxon>
        <taxon>Malacostraca</taxon>
        <taxon>Eumalacostraca</taxon>
        <taxon>Eucarida</taxon>
        <taxon>Euphausiacea</taxon>
        <taxon>Euphausiidae</taxon>
        <taxon>Meganyctiphanes</taxon>
    </lineage>
</organism>
<evidence type="ECO:0000256" key="1">
    <source>
        <dbReference type="SAM" id="Phobius"/>
    </source>
</evidence>
<keyword evidence="3" id="KW-1185">Reference proteome</keyword>
<comment type="caution">
    <text evidence="2">The sequence shown here is derived from an EMBL/GenBank/DDBJ whole genome shotgun (WGS) entry which is preliminary data.</text>
</comment>
<proteinExistence type="predicted"/>
<keyword evidence="1" id="KW-1133">Transmembrane helix</keyword>
<accession>A0AAV2RT89</accession>
<reference evidence="2 3" key="1">
    <citation type="submission" date="2024-05" db="EMBL/GenBank/DDBJ databases">
        <authorList>
            <person name="Wallberg A."/>
        </authorList>
    </citation>
    <scope>NUCLEOTIDE SEQUENCE [LARGE SCALE GENOMIC DNA]</scope>
</reference>
<gene>
    <name evidence="2" type="ORF">MNOR_LOCUS27613</name>
</gene>
<keyword evidence="1" id="KW-0812">Transmembrane</keyword>
<feature type="transmembrane region" description="Helical" evidence="1">
    <location>
        <begin position="47"/>
        <end position="65"/>
    </location>
</feature>
<dbReference type="EMBL" id="CAXKWB010029345">
    <property type="protein sequence ID" value="CAL4135377.1"/>
    <property type="molecule type" value="Genomic_DNA"/>
</dbReference>
<dbReference type="Proteomes" id="UP001497623">
    <property type="component" value="Unassembled WGS sequence"/>
</dbReference>
<dbReference type="AlphaFoldDB" id="A0AAV2RT89"/>